<accession>A0A660L1M8</accession>
<proteinExistence type="predicted"/>
<dbReference type="EMBL" id="RBIL01000002">
    <property type="protein sequence ID" value="RKQ87114.1"/>
    <property type="molecule type" value="Genomic_DNA"/>
</dbReference>
<dbReference type="OrthoDB" id="9804310at2"/>
<keyword evidence="1 3" id="KW-0315">Glutamine amidotransferase</keyword>
<dbReference type="InterPro" id="IPR052373">
    <property type="entry name" value="Gamma-glu_amide_hydrolase"/>
</dbReference>
<gene>
    <name evidence="3" type="ORF">C8N24_5134</name>
</gene>
<feature type="domain" description="Glutamine amidotransferase type-2" evidence="2">
    <location>
        <begin position="2"/>
        <end position="267"/>
    </location>
</feature>
<dbReference type="SUPFAM" id="SSF56235">
    <property type="entry name" value="N-terminal nucleophile aminohydrolases (Ntn hydrolases)"/>
    <property type="match status" value="1"/>
</dbReference>
<reference evidence="3 4" key="1">
    <citation type="submission" date="2018-10" db="EMBL/GenBank/DDBJ databases">
        <title>Genomic Encyclopedia of Archaeal and Bacterial Type Strains, Phase II (KMG-II): from individual species to whole genera.</title>
        <authorList>
            <person name="Goeker M."/>
        </authorList>
    </citation>
    <scope>NUCLEOTIDE SEQUENCE [LARGE SCALE GENOMIC DNA]</scope>
    <source>
        <strain evidence="3 4">DSM 14954</strain>
    </source>
</reference>
<dbReference type="PANTHER" id="PTHR43187:SF1">
    <property type="entry name" value="GLUTAMINE AMIDOTRANSFERASE DUG3-RELATED"/>
    <property type="match status" value="1"/>
</dbReference>
<dbReference type="AlphaFoldDB" id="A0A660L1M8"/>
<dbReference type="InterPro" id="IPR017932">
    <property type="entry name" value="GATase_2_dom"/>
</dbReference>
<dbReference type="Pfam" id="PF13230">
    <property type="entry name" value="GATase_4"/>
    <property type="match status" value="1"/>
</dbReference>
<dbReference type="CDD" id="cd01908">
    <property type="entry name" value="YafJ"/>
    <property type="match status" value="1"/>
</dbReference>
<evidence type="ECO:0000259" key="2">
    <source>
        <dbReference type="PROSITE" id="PS51278"/>
    </source>
</evidence>
<keyword evidence="3" id="KW-0808">Transferase</keyword>
<dbReference type="GO" id="GO:0016740">
    <property type="term" value="F:transferase activity"/>
    <property type="evidence" value="ECO:0007669"/>
    <property type="project" value="UniProtKB-KW"/>
</dbReference>
<dbReference type="InterPro" id="IPR029055">
    <property type="entry name" value="Ntn_hydrolases_N"/>
</dbReference>
<comment type="caution">
    <text evidence="3">The sequence shown here is derived from an EMBL/GenBank/DDBJ whole genome shotgun (WGS) entry which is preliminary data.</text>
</comment>
<dbReference type="PANTHER" id="PTHR43187">
    <property type="entry name" value="GLUTAMINE AMIDOTRANSFERASE DUG3-RELATED"/>
    <property type="match status" value="1"/>
</dbReference>
<dbReference type="Proteomes" id="UP000278962">
    <property type="component" value="Unassembled WGS sequence"/>
</dbReference>
<evidence type="ECO:0000313" key="3">
    <source>
        <dbReference type="EMBL" id="RKQ87114.1"/>
    </source>
</evidence>
<dbReference type="Gene3D" id="3.60.20.10">
    <property type="entry name" value="Glutamine Phosphoribosylpyrophosphate, subunit 1, domain 1"/>
    <property type="match status" value="1"/>
</dbReference>
<sequence length="282" mass="31397">MCRWNAYFGQPLAIEELLFRTKHSLIDQSLHARQGVEATNGDGFGLGWYPEHGDGVPRRYRSVNPMWNDPNLRDLAAEIRSPLFLAHIRATTGTPVQQTNSHPFKHGRWLFVHNGLIEDFHVIRRELLLAVEPSLFDGIHGSTDSETLFYLALTFGLEDDPLGGVERAVGFVEAVGRAHGVEHPIQMTLGLSDGERLYAVRYSSEGRSRTLYESVDGATVRALYPDNARLSHLSDEDRVVVSEPLNEELPGVWVEVPEATALIIQRGVDEQLPFTPAVPAAV</sequence>
<dbReference type="PROSITE" id="PS51278">
    <property type="entry name" value="GATASE_TYPE_2"/>
    <property type="match status" value="1"/>
</dbReference>
<dbReference type="RefSeq" id="WP_121255398.1">
    <property type="nucleotide sequence ID" value="NZ_RBIL01000002.1"/>
</dbReference>
<evidence type="ECO:0000313" key="4">
    <source>
        <dbReference type="Proteomes" id="UP000278962"/>
    </source>
</evidence>
<protein>
    <submittedName>
        <fullName evidence="3">Glutamine amidotransferase</fullName>
    </submittedName>
</protein>
<dbReference type="InterPro" id="IPR026869">
    <property type="entry name" value="EgtC-like"/>
</dbReference>
<name>A0A660L1M8_9ACTN</name>
<organism evidence="3 4">
    <name type="scientific">Solirubrobacter pauli</name>
    <dbReference type="NCBI Taxonomy" id="166793"/>
    <lineage>
        <taxon>Bacteria</taxon>
        <taxon>Bacillati</taxon>
        <taxon>Actinomycetota</taxon>
        <taxon>Thermoleophilia</taxon>
        <taxon>Solirubrobacterales</taxon>
        <taxon>Solirubrobacteraceae</taxon>
        <taxon>Solirubrobacter</taxon>
    </lineage>
</organism>
<evidence type="ECO:0000256" key="1">
    <source>
        <dbReference type="ARBA" id="ARBA00022962"/>
    </source>
</evidence>
<keyword evidence="4" id="KW-1185">Reference proteome</keyword>